<proteinExistence type="predicted"/>
<evidence type="ECO:0000313" key="3">
    <source>
        <dbReference type="Proteomes" id="UP000287651"/>
    </source>
</evidence>
<reference evidence="2 3" key="1">
    <citation type="journal article" date="2014" name="Agronomy (Basel)">
        <title>A Draft Genome Sequence for Ensete ventricosum, the Drought-Tolerant Tree Against Hunger.</title>
        <authorList>
            <person name="Harrison J."/>
            <person name="Moore K.A."/>
            <person name="Paszkiewicz K."/>
            <person name="Jones T."/>
            <person name="Grant M."/>
            <person name="Ambacheew D."/>
            <person name="Muzemil S."/>
            <person name="Studholme D.J."/>
        </authorList>
    </citation>
    <scope>NUCLEOTIDE SEQUENCE [LARGE SCALE GENOMIC DNA]</scope>
</reference>
<dbReference type="AlphaFoldDB" id="A0A427B7L3"/>
<evidence type="ECO:0000313" key="2">
    <source>
        <dbReference type="EMBL" id="RRT84453.1"/>
    </source>
</evidence>
<name>A0A427B7L3_ENSVE</name>
<gene>
    <name evidence="2" type="ORF">B296_00008818</name>
</gene>
<dbReference type="EMBL" id="AMZH03000301">
    <property type="protein sequence ID" value="RRT84453.1"/>
    <property type="molecule type" value="Genomic_DNA"/>
</dbReference>
<comment type="caution">
    <text evidence="2">The sequence shown here is derived from an EMBL/GenBank/DDBJ whole genome shotgun (WGS) entry which is preliminary data.</text>
</comment>
<feature type="compositionally biased region" description="Basic and acidic residues" evidence="1">
    <location>
        <begin position="15"/>
        <end position="40"/>
    </location>
</feature>
<evidence type="ECO:0000256" key="1">
    <source>
        <dbReference type="SAM" id="MobiDB-lite"/>
    </source>
</evidence>
<organism evidence="2 3">
    <name type="scientific">Ensete ventricosum</name>
    <name type="common">Abyssinian banana</name>
    <name type="synonym">Musa ensete</name>
    <dbReference type="NCBI Taxonomy" id="4639"/>
    <lineage>
        <taxon>Eukaryota</taxon>
        <taxon>Viridiplantae</taxon>
        <taxon>Streptophyta</taxon>
        <taxon>Embryophyta</taxon>
        <taxon>Tracheophyta</taxon>
        <taxon>Spermatophyta</taxon>
        <taxon>Magnoliopsida</taxon>
        <taxon>Liliopsida</taxon>
        <taxon>Zingiberales</taxon>
        <taxon>Musaceae</taxon>
        <taxon>Ensete</taxon>
    </lineage>
</organism>
<protein>
    <submittedName>
        <fullName evidence="2">Uncharacterized protein</fullName>
    </submittedName>
</protein>
<accession>A0A427B7L3</accession>
<feature type="region of interest" description="Disordered" evidence="1">
    <location>
        <begin position="15"/>
        <end position="93"/>
    </location>
</feature>
<sequence length="146" mass="16277">MLSYEFFEATQFRKNKEDQIRCGSRPEWKGEPRRENDTHGGEPAFKSIGDGGGGADEGAVADRRPQIGEVAGWRRRGERRTGARVNLQPPRGGFRGSVRTRYYRASAGPARFPHPLGKVRKWVQYGVASCGICGRPNVMVFAVRRG</sequence>
<dbReference type="Proteomes" id="UP000287651">
    <property type="component" value="Unassembled WGS sequence"/>
</dbReference>